<dbReference type="RefSeq" id="WP_015234129.1">
    <property type="nucleotide sequence ID" value="NC_019793.1"/>
</dbReference>
<dbReference type="InterPro" id="IPR011991">
    <property type="entry name" value="ArsR-like_HTH"/>
</dbReference>
<dbReference type="eggNOG" id="COG2345">
    <property type="taxonomic scope" value="Bacteria"/>
</dbReference>
<accession>K9ZW06</accession>
<dbReference type="STRING" id="937777.Deipe_0215"/>
<dbReference type="InterPro" id="IPR001845">
    <property type="entry name" value="HTH_ArsR_DNA-bd_dom"/>
</dbReference>
<dbReference type="PANTHER" id="PTHR38600">
    <property type="entry name" value="TRANSCRIPTIONAL REGULATORY PROTEIN"/>
    <property type="match status" value="1"/>
</dbReference>
<dbReference type="OrthoDB" id="155998at2"/>
<reference evidence="3" key="1">
    <citation type="submission" date="2012-03" db="EMBL/GenBank/DDBJ databases">
        <title>Complete sequence of chromosome of Deinococcus peraridilitoris DSM 19664.</title>
        <authorList>
            <person name="Lucas S."/>
            <person name="Copeland A."/>
            <person name="Lapidus A."/>
            <person name="Glavina del Rio T."/>
            <person name="Dalin E."/>
            <person name="Tice H."/>
            <person name="Bruce D."/>
            <person name="Goodwin L."/>
            <person name="Pitluck S."/>
            <person name="Peters L."/>
            <person name="Mikhailova N."/>
            <person name="Lu M."/>
            <person name="Kyrpides N."/>
            <person name="Mavromatis K."/>
            <person name="Ivanova N."/>
            <person name="Brettin T."/>
            <person name="Detter J.C."/>
            <person name="Han C."/>
            <person name="Larimer F."/>
            <person name="Land M."/>
            <person name="Hauser L."/>
            <person name="Markowitz V."/>
            <person name="Cheng J.-F."/>
            <person name="Hugenholtz P."/>
            <person name="Woyke T."/>
            <person name="Wu D."/>
            <person name="Pukall R."/>
            <person name="Steenblock K."/>
            <person name="Brambilla E."/>
            <person name="Klenk H.-P."/>
            <person name="Eisen J.A."/>
        </authorList>
    </citation>
    <scope>NUCLEOTIDE SEQUENCE [LARGE SCALE GENOMIC DNA]</scope>
    <source>
        <strain evidence="3">DSM 19664 / LMG 22246 / CIP 109416 / KR-200</strain>
    </source>
</reference>
<feature type="domain" description="HTH arsR-type" evidence="1">
    <location>
        <begin position="9"/>
        <end position="90"/>
    </location>
</feature>
<dbReference type="SMART" id="SM00418">
    <property type="entry name" value="HTH_ARSR"/>
    <property type="match status" value="1"/>
</dbReference>
<gene>
    <name evidence="2" type="ordered locus">Deipe_0215</name>
</gene>
<dbReference type="Proteomes" id="UP000010467">
    <property type="component" value="Chromosome"/>
</dbReference>
<dbReference type="InterPro" id="IPR036390">
    <property type="entry name" value="WH_DNA-bd_sf"/>
</dbReference>
<organism evidence="2 3">
    <name type="scientific">Deinococcus peraridilitoris (strain DSM 19664 / LMG 22246 / CIP 109416 / KR-200)</name>
    <dbReference type="NCBI Taxonomy" id="937777"/>
    <lineage>
        <taxon>Bacteria</taxon>
        <taxon>Thermotogati</taxon>
        <taxon>Deinococcota</taxon>
        <taxon>Deinococci</taxon>
        <taxon>Deinococcales</taxon>
        <taxon>Deinococcaceae</taxon>
        <taxon>Deinococcus</taxon>
    </lineage>
</organism>
<protein>
    <submittedName>
        <fullName evidence="2">Putative transcriptional regulator</fullName>
    </submittedName>
</protein>
<evidence type="ECO:0000259" key="1">
    <source>
        <dbReference type="SMART" id="SM00418"/>
    </source>
</evidence>
<dbReference type="InterPro" id="IPR036388">
    <property type="entry name" value="WH-like_DNA-bd_sf"/>
</dbReference>
<dbReference type="EMBL" id="CP003382">
    <property type="protein sequence ID" value="AFZ65818.1"/>
    <property type="molecule type" value="Genomic_DNA"/>
</dbReference>
<dbReference type="CDD" id="cd00090">
    <property type="entry name" value="HTH_ARSR"/>
    <property type="match status" value="1"/>
</dbReference>
<dbReference type="HOGENOM" id="CLU_078469_3_1_0"/>
<evidence type="ECO:0000313" key="2">
    <source>
        <dbReference type="EMBL" id="AFZ65818.1"/>
    </source>
</evidence>
<dbReference type="AlphaFoldDB" id="K9ZW06"/>
<dbReference type="GO" id="GO:0003700">
    <property type="term" value="F:DNA-binding transcription factor activity"/>
    <property type="evidence" value="ECO:0007669"/>
    <property type="project" value="InterPro"/>
</dbReference>
<dbReference type="Gene3D" id="1.10.10.10">
    <property type="entry name" value="Winged helix-like DNA-binding domain superfamily/Winged helix DNA-binding domain"/>
    <property type="match status" value="1"/>
</dbReference>
<evidence type="ECO:0000313" key="3">
    <source>
        <dbReference type="Proteomes" id="UP000010467"/>
    </source>
</evidence>
<sequence length="211" mass="23319">MTRAAPLPQQGDRTKTRVLTLLKGQECSTAGHVAQALQISVPAARKHLLDLEEAGLIESTTHKPGGRGRPQLVYRLTESGEARFPKSYATLCVDVLAHVESLFGSGAVLKVMDARRAQFAERLAQQMHGNTAERVEQLVAFLNGAGYDARAYQERGVWYLEQGNCPGLEVAKKYDQLCHSELELYRELLAVPVRRETRIACGAPSCRYRIG</sequence>
<dbReference type="Pfam" id="PF12840">
    <property type="entry name" value="HTH_20"/>
    <property type="match status" value="1"/>
</dbReference>
<name>K9ZW06_DEIPD</name>
<dbReference type="SUPFAM" id="SSF46785">
    <property type="entry name" value="Winged helix' DNA-binding domain"/>
    <property type="match status" value="1"/>
</dbReference>
<dbReference type="KEGG" id="dpd:Deipe_0215"/>
<dbReference type="PATRIC" id="fig|937777.3.peg.224"/>
<proteinExistence type="predicted"/>
<keyword evidence="3" id="KW-1185">Reference proteome</keyword>
<dbReference type="PANTHER" id="PTHR38600:SF2">
    <property type="entry name" value="SLL0088 PROTEIN"/>
    <property type="match status" value="1"/>
</dbReference>